<gene>
    <name evidence="1" type="ORF">FLL46_12515</name>
</gene>
<dbReference type="InterPro" id="IPR053165">
    <property type="entry name" value="HSI-I_assembly_Hcp1"/>
</dbReference>
<dbReference type="PANTHER" id="PTHR36152">
    <property type="entry name" value="CYTOPLASMIC PROTEIN-RELATED"/>
    <property type="match status" value="1"/>
</dbReference>
<dbReference type="EMBL" id="VIKS01000008">
    <property type="protein sequence ID" value="TQV87269.1"/>
    <property type="molecule type" value="Genomic_DNA"/>
</dbReference>
<dbReference type="SUPFAM" id="SSF141452">
    <property type="entry name" value="Hcp1-like"/>
    <property type="match status" value="1"/>
</dbReference>
<name>A0A545UCS4_9GAMM</name>
<dbReference type="Proteomes" id="UP000315439">
    <property type="component" value="Unassembled WGS sequence"/>
</dbReference>
<evidence type="ECO:0000313" key="1">
    <source>
        <dbReference type="EMBL" id="TQV87269.1"/>
    </source>
</evidence>
<reference evidence="1 2" key="1">
    <citation type="submission" date="2019-07" db="EMBL/GenBank/DDBJ databases">
        <title>Draft genome for Aliikangiella sp. M105.</title>
        <authorList>
            <person name="Wang G."/>
        </authorList>
    </citation>
    <scope>NUCLEOTIDE SEQUENCE [LARGE SCALE GENOMIC DNA]</scope>
    <source>
        <strain evidence="1 2">M105</strain>
    </source>
</reference>
<proteinExistence type="predicted"/>
<keyword evidence="2" id="KW-1185">Reference proteome</keyword>
<comment type="caution">
    <text evidence="1">The sequence shown here is derived from an EMBL/GenBank/DDBJ whole genome shotgun (WGS) entry which is preliminary data.</text>
</comment>
<accession>A0A545UCS4</accession>
<evidence type="ECO:0000313" key="2">
    <source>
        <dbReference type="Proteomes" id="UP000315439"/>
    </source>
</evidence>
<dbReference type="AlphaFoldDB" id="A0A545UCS4"/>
<organism evidence="1 2">
    <name type="scientific">Aliikangiella coralliicola</name>
    <dbReference type="NCBI Taxonomy" id="2592383"/>
    <lineage>
        <taxon>Bacteria</taxon>
        <taxon>Pseudomonadati</taxon>
        <taxon>Pseudomonadota</taxon>
        <taxon>Gammaproteobacteria</taxon>
        <taxon>Oceanospirillales</taxon>
        <taxon>Pleioneaceae</taxon>
        <taxon>Aliikangiella</taxon>
    </lineage>
</organism>
<dbReference type="OrthoDB" id="6869716at2"/>
<dbReference type="Pfam" id="PF05638">
    <property type="entry name" value="T6SS_HCP"/>
    <property type="match status" value="1"/>
</dbReference>
<dbReference type="InterPro" id="IPR008514">
    <property type="entry name" value="T6SS_Hcp"/>
</dbReference>
<dbReference type="Gene3D" id="2.30.110.20">
    <property type="entry name" value="Hcp1-like"/>
    <property type="match status" value="1"/>
</dbReference>
<sequence>MDLVLLKPGYDDIITGEINDGGSLIVGDLDGITDATLDQSMELVSMHFGMKQQITTDVSNSARTSGRPMLNDITCVKYFDKTSPKLYKHCLSARPLDDGSGEPTRIFLCRNSNIEGDENIIANIMTLELRNAILSSIESQSHPNDMATEQFTLNFTAIKWTYTVQTNQVTNGGNVEFAWNVAQNRSNWP</sequence>
<protein>
    <submittedName>
        <fullName evidence="1">Type VI secretion system tube protein Hcp</fullName>
    </submittedName>
</protein>
<dbReference type="InterPro" id="IPR036624">
    <property type="entry name" value="Hcp1-lik_sf"/>
</dbReference>
<dbReference type="RefSeq" id="WP_142893860.1">
    <property type="nucleotide sequence ID" value="NZ_ML660164.1"/>
</dbReference>
<dbReference type="PANTHER" id="PTHR36152:SF1">
    <property type="entry name" value="UBIQUITIN-LIKE DOMAIN-CONTAINING PROTEIN"/>
    <property type="match status" value="1"/>
</dbReference>